<dbReference type="PROSITE" id="PS51257">
    <property type="entry name" value="PROKAR_LIPOPROTEIN"/>
    <property type="match status" value="1"/>
</dbReference>
<evidence type="ECO:0000256" key="1">
    <source>
        <dbReference type="ARBA" id="ARBA00004196"/>
    </source>
</evidence>
<dbReference type="Proteomes" id="UP001139485">
    <property type="component" value="Unassembled WGS sequence"/>
</dbReference>
<dbReference type="RefSeq" id="WP_250057718.1">
    <property type="nucleotide sequence ID" value="NZ_JAMJPH010000039.1"/>
</dbReference>
<dbReference type="EMBL" id="JAMOIL010000026">
    <property type="protein sequence ID" value="MCM0621970.1"/>
    <property type="molecule type" value="Genomic_DNA"/>
</dbReference>
<dbReference type="GO" id="GO:0030246">
    <property type="term" value="F:carbohydrate binding"/>
    <property type="evidence" value="ECO:0007669"/>
    <property type="project" value="TreeGrafter"/>
</dbReference>
<sequence length="381" mass="39449">MKPRRTTIALAAAATALALSMTACTSATEASDDSSSASTADLTDAQQSCVDSVQPKVEAASAEVDLLAPDSPIDLDAVSGETIWFITVTMNQFSSDMLAGVEEAADAAGVSVKSYDGQGSTNRYNEGIEQAIAQGAAGIILVGIDPSVVSSALADADAAGIPVQNTLNSDPDDELAEGLYGNLTSDFSADGATMADWALADSGCDATISIIYSSAIKVWDLMATAAEAEIKAECSDCNVDMLDIDLANAATDVGAQLQSSLQKNPDTNYVIPVWDSAVTYVTPVIAAAGSDAKVISRDGLEANIAWVLDGTQDVTVGTPPTDWLGWLSVDDLLRAMTGEDAPGYVIPTRIIDSETVGDGSTEDIWPAYVDFQSAFTEAWNG</sequence>
<evidence type="ECO:0000313" key="5">
    <source>
        <dbReference type="EMBL" id="MCM0621970.1"/>
    </source>
</evidence>
<dbReference type="AlphaFoldDB" id="A0A9X2IHM9"/>
<keyword evidence="3" id="KW-0732">Signal</keyword>
<feature type="signal peptide" evidence="3">
    <location>
        <begin position="1"/>
        <end position="25"/>
    </location>
</feature>
<name>A0A9X2IHM9_9ACTN</name>
<gene>
    <name evidence="5" type="ORF">M8330_16895</name>
</gene>
<feature type="chain" id="PRO_5040776951" evidence="3">
    <location>
        <begin position="26"/>
        <end position="381"/>
    </location>
</feature>
<reference evidence="5" key="1">
    <citation type="submission" date="2022-05" db="EMBL/GenBank/DDBJ databases">
        <authorList>
            <person name="Tuo L."/>
        </authorList>
    </citation>
    <scope>NUCLEOTIDE SEQUENCE</scope>
    <source>
        <strain evidence="5">BSK12Z-4</strain>
    </source>
</reference>
<comment type="subcellular location">
    <subcellularLocation>
        <location evidence="1">Cell envelope</location>
    </subcellularLocation>
</comment>
<keyword evidence="6" id="KW-1185">Reference proteome</keyword>
<comment type="similarity">
    <text evidence="2">Belongs to the bacterial solute-binding protein 2 family.</text>
</comment>
<protein>
    <submittedName>
        <fullName evidence="5">Substrate-binding domain-containing protein</fullName>
    </submittedName>
</protein>
<evidence type="ECO:0000256" key="3">
    <source>
        <dbReference type="SAM" id="SignalP"/>
    </source>
</evidence>
<dbReference type="Pfam" id="PF13407">
    <property type="entry name" value="Peripla_BP_4"/>
    <property type="match status" value="1"/>
</dbReference>
<dbReference type="Gene3D" id="3.40.50.2300">
    <property type="match status" value="2"/>
</dbReference>
<organism evidence="5 6">
    <name type="scientific">Nocardioides bruguierae</name>
    <dbReference type="NCBI Taxonomy" id="2945102"/>
    <lineage>
        <taxon>Bacteria</taxon>
        <taxon>Bacillati</taxon>
        <taxon>Actinomycetota</taxon>
        <taxon>Actinomycetes</taxon>
        <taxon>Propionibacteriales</taxon>
        <taxon>Nocardioidaceae</taxon>
        <taxon>Nocardioides</taxon>
    </lineage>
</organism>
<feature type="domain" description="Periplasmic binding protein" evidence="4">
    <location>
        <begin position="88"/>
        <end position="339"/>
    </location>
</feature>
<dbReference type="InterPro" id="IPR028082">
    <property type="entry name" value="Peripla_BP_I"/>
</dbReference>
<proteinExistence type="inferred from homology"/>
<evidence type="ECO:0000259" key="4">
    <source>
        <dbReference type="Pfam" id="PF13407"/>
    </source>
</evidence>
<accession>A0A9X2IHM9</accession>
<dbReference type="InterPro" id="IPR050555">
    <property type="entry name" value="Bact_Solute-Bind_Prot2"/>
</dbReference>
<dbReference type="GO" id="GO:0030288">
    <property type="term" value="C:outer membrane-bounded periplasmic space"/>
    <property type="evidence" value="ECO:0007669"/>
    <property type="project" value="TreeGrafter"/>
</dbReference>
<evidence type="ECO:0000313" key="6">
    <source>
        <dbReference type="Proteomes" id="UP001139485"/>
    </source>
</evidence>
<dbReference type="PANTHER" id="PTHR30036:SF7">
    <property type="entry name" value="ABC TRANSPORTER PERIPLASMIC-BINDING PROTEIN YPHF"/>
    <property type="match status" value="1"/>
</dbReference>
<evidence type="ECO:0000256" key="2">
    <source>
        <dbReference type="ARBA" id="ARBA00007639"/>
    </source>
</evidence>
<dbReference type="PANTHER" id="PTHR30036">
    <property type="entry name" value="D-XYLOSE-BINDING PERIPLASMIC PROTEIN"/>
    <property type="match status" value="1"/>
</dbReference>
<dbReference type="SUPFAM" id="SSF53822">
    <property type="entry name" value="Periplasmic binding protein-like I"/>
    <property type="match status" value="1"/>
</dbReference>
<comment type="caution">
    <text evidence="5">The sequence shown here is derived from an EMBL/GenBank/DDBJ whole genome shotgun (WGS) entry which is preliminary data.</text>
</comment>
<dbReference type="InterPro" id="IPR025997">
    <property type="entry name" value="SBP_2_dom"/>
</dbReference>